<evidence type="ECO:0000256" key="2">
    <source>
        <dbReference type="ARBA" id="ARBA00023180"/>
    </source>
</evidence>
<dbReference type="InterPro" id="IPR031424">
    <property type="entry name" value="QVR-like"/>
</dbReference>
<keyword evidence="1" id="KW-0732">Signal</keyword>
<evidence type="ECO:0000313" key="3">
    <source>
        <dbReference type="EMBL" id="CAD7232139.1"/>
    </source>
</evidence>
<protein>
    <recommendedName>
        <fullName evidence="4">Protein quiver</fullName>
    </recommendedName>
</protein>
<dbReference type="EMBL" id="OB664277">
    <property type="protein sequence ID" value="CAD7232139.1"/>
    <property type="molecule type" value="Genomic_DNA"/>
</dbReference>
<dbReference type="OrthoDB" id="8188641at2759"/>
<reference evidence="3" key="1">
    <citation type="submission" date="2020-11" db="EMBL/GenBank/DDBJ databases">
        <authorList>
            <person name="Tran Van P."/>
        </authorList>
    </citation>
    <scope>NUCLEOTIDE SEQUENCE</scope>
</reference>
<dbReference type="Pfam" id="PF17064">
    <property type="entry name" value="QVR"/>
    <property type="match status" value="1"/>
</dbReference>
<name>A0A7R8WN51_9CRUS</name>
<dbReference type="GO" id="GO:0030431">
    <property type="term" value="P:sleep"/>
    <property type="evidence" value="ECO:0007669"/>
    <property type="project" value="InterPro"/>
</dbReference>
<organism evidence="3">
    <name type="scientific">Cyprideis torosa</name>
    <dbReference type="NCBI Taxonomy" id="163714"/>
    <lineage>
        <taxon>Eukaryota</taxon>
        <taxon>Metazoa</taxon>
        <taxon>Ecdysozoa</taxon>
        <taxon>Arthropoda</taxon>
        <taxon>Crustacea</taxon>
        <taxon>Oligostraca</taxon>
        <taxon>Ostracoda</taxon>
        <taxon>Podocopa</taxon>
        <taxon>Podocopida</taxon>
        <taxon>Cytherocopina</taxon>
        <taxon>Cytheroidea</taxon>
        <taxon>Cytherideidae</taxon>
        <taxon>Cyprideis</taxon>
    </lineage>
</organism>
<keyword evidence="2" id="KW-0325">Glycoprotein</keyword>
<evidence type="ECO:0008006" key="4">
    <source>
        <dbReference type="Google" id="ProtNLM"/>
    </source>
</evidence>
<proteinExistence type="predicted"/>
<gene>
    <name evidence="3" type="ORF">CTOB1V02_LOCUS9980</name>
</gene>
<dbReference type="GO" id="GO:0032222">
    <property type="term" value="P:regulation of synaptic transmission, cholinergic"/>
    <property type="evidence" value="ECO:0007669"/>
    <property type="project" value="InterPro"/>
</dbReference>
<evidence type="ECO:0000256" key="1">
    <source>
        <dbReference type="ARBA" id="ARBA00022729"/>
    </source>
</evidence>
<dbReference type="AlphaFoldDB" id="A0A7R8WN51"/>
<sequence>MIPTASGSTPFFLLVIALCHRAAEGIRCYECMSSDDLQCGEEILPENTLELSSCDHIFGASFCIKMTRVVEVRVHFGV</sequence>
<accession>A0A7R8WN51</accession>